<gene>
    <name evidence="1" type="ORF">PoB_001255500</name>
</gene>
<evidence type="ECO:0000313" key="1">
    <source>
        <dbReference type="EMBL" id="GFN86049.1"/>
    </source>
</evidence>
<protein>
    <submittedName>
        <fullName evidence="1">Uncharacterized protein</fullName>
    </submittedName>
</protein>
<keyword evidence="2" id="KW-1185">Reference proteome</keyword>
<organism evidence="1 2">
    <name type="scientific">Plakobranchus ocellatus</name>
    <dbReference type="NCBI Taxonomy" id="259542"/>
    <lineage>
        <taxon>Eukaryota</taxon>
        <taxon>Metazoa</taxon>
        <taxon>Spiralia</taxon>
        <taxon>Lophotrochozoa</taxon>
        <taxon>Mollusca</taxon>
        <taxon>Gastropoda</taxon>
        <taxon>Heterobranchia</taxon>
        <taxon>Euthyneura</taxon>
        <taxon>Panpulmonata</taxon>
        <taxon>Sacoglossa</taxon>
        <taxon>Placobranchoidea</taxon>
        <taxon>Plakobranchidae</taxon>
        <taxon>Plakobranchus</taxon>
    </lineage>
</organism>
<sequence>MPSELALTSAGIVLSVVQAPRSCLAKTSHPPGALNRLLFPARSTFCVLPPADRVRLVDSLDKQTNKSDLAALLSTLEGKTGDGKSGGSKRLSTLYTPFRGRQQLLKRTRWYH</sequence>
<dbReference type="Proteomes" id="UP000735302">
    <property type="component" value="Unassembled WGS sequence"/>
</dbReference>
<proteinExistence type="predicted"/>
<evidence type="ECO:0000313" key="2">
    <source>
        <dbReference type="Proteomes" id="UP000735302"/>
    </source>
</evidence>
<name>A0AAV3YUE8_9GAST</name>
<dbReference type="AlphaFoldDB" id="A0AAV3YUE8"/>
<comment type="caution">
    <text evidence="1">The sequence shown here is derived from an EMBL/GenBank/DDBJ whole genome shotgun (WGS) entry which is preliminary data.</text>
</comment>
<dbReference type="EMBL" id="BLXT01001485">
    <property type="protein sequence ID" value="GFN86049.1"/>
    <property type="molecule type" value="Genomic_DNA"/>
</dbReference>
<accession>A0AAV3YUE8</accession>
<reference evidence="1 2" key="1">
    <citation type="journal article" date="2021" name="Elife">
        <title>Chloroplast acquisition without the gene transfer in kleptoplastic sea slugs, Plakobranchus ocellatus.</title>
        <authorList>
            <person name="Maeda T."/>
            <person name="Takahashi S."/>
            <person name="Yoshida T."/>
            <person name="Shimamura S."/>
            <person name="Takaki Y."/>
            <person name="Nagai Y."/>
            <person name="Toyoda A."/>
            <person name="Suzuki Y."/>
            <person name="Arimoto A."/>
            <person name="Ishii H."/>
            <person name="Satoh N."/>
            <person name="Nishiyama T."/>
            <person name="Hasebe M."/>
            <person name="Maruyama T."/>
            <person name="Minagawa J."/>
            <person name="Obokata J."/>
            <person name="Shigenobu S."/>
        </authorList>
    </citation>
    <scope>NUCLEOTIDE SEQUENCE [LARGE SCALE GENOMIC DNA]</scope>
</reference>